<dbReference type="OrthoDB" id="66095at2759"/>
<evidence type="ECO:0000313" key="3">
    <source>
        <dbReference type="Proteomes" id="UP000007963"/>
    </source>
</evidence>
<dbReference type="OMA" id="IAVWGRA"/>
<feature type="compositionally biased region" description="Polar residues" evidence="1">
    <location>
        <begin position="183"/>
        <end position="196"/>
    </location>
</feature>
<name>Q0D1Y2_ASPTN</name>
<dbReference type="eggNOG" id="ENOG502S9BI">
    <property type="taxonomic scope" value="Eukaryota"/>
</dbReference>
<dbReference type="VEuPathDB" id="FungiDB:ATEG_00052"/>
<protein>
    <submittedName>
        <fullName evidence="2">Uncharacterized protein</fullName>
    </submittedName>
</protein>
<dbReference type="STRING" id="341663.Q0D1Y2"/>
<dbReference type="RefSeq" id="XP_001210138.1">
    <property type="nucleotide sequence ID" value="XM_001210138.1"/>
</dbReference>
<sequence>MSPPNDDSQPNEDNQETTGPQEPYYPEVYDVLKVRFMLRWKLVPEGLPVEIVDMIMDAAEYWASAEVRMDSRRVIHQDGDEVLVRTWPLCYDPETIGTPSPKLLPHRTIHPCRKIVFSISSHDQGGGRRPRPYDGSNTWFDTEVVHSAHLPDHPVETQGVPPRGPDGLRLRSGHPLLNPGPNKLQSNGADPTASQQPDRHVVVWHYLDNIPADSPEAEDIQQRQGRGRATLDGSQVRSLELGDSISVWGRARYMGWLNIVKELTVRVFWAI</sequence>
<gene>
    <name evidence="2" type="ORF">ATEG_00052</name>
</gene>
<reference evidence="3" key="1">
    <citation type="submission" date="2005-09" db="EMBL/GenBank/DDBJ databases">
        <title>Annotation of the Aspergillus terreus NIH2624 genome.</title>
        <authorList>
            <person name="Birren B.W."/>
            <person name="Lander E.S."/>
            <person name="Galagan J.E."/>
            <person name="Nusbaum C."/>
            <person name="Devon K."/>
            <person name="Henn M."/>
            <person name="Ma L.-J."/>
            <person name="Jaffe D.B."/>
            <person name="Butler J."/>
            <person name="Alvarez P."/>
            <person name="Gnerre S."/>
            <person name="Grabherr M."/>
            <person name="Kleber M."/>
            <person name="Mauceli E.W."/>
            <person name="Brockman W."/>
            <person name="Rounsley S."/>
            <person name="Young S.K."/>
            <person name="LaButti K."/>
            <person name="Pushparaj V."/>
            <person name="DeCaprio D."/>
            <person name="Crawford M."/>
            <person name="Koehrsen M."/>
            <person name="Engels R."/>
            <person name="Montgomery P."/>
            <person name="Pearson M."/>
            <person name="Howarth C."/>
            <person name="Larson L."/>
            <person name="Luoma S."/>
            <person name="White J."/>
            <person name="Alvarado L."/>
            <person name="Kodira C.D."/>
            <person name="Zeng Q."/>
            <person name="Oleary S."/>
            <person name="Yandava C."/>
            <person name="Denning D.W."/>
            <person name="Nierman W.C."/>
            <person name="Milne T."/>
            <person name="Madden K."/>
        </authorList>
    </citation>
    <scope>NUCLEOTIDE SEQUENCE [LARGE SCALE GENOMIC DNA]</scope>
    <source>
        <strain evidence="3">NIH 2624 / FGSC A1156</strain>
    </source>
</reference>
<dbReference type="EMBL" id="CH476594">
    <property type="protein sequence ID" value="EAU38698.1"/>
    <property type="molecule type" value="Genomic_DNA"/>
</dbReference>
<proteinExistence type="predicted"/>
<feature type="region of interest" description="Disordered" evidence="1">
    <location>
        <begin position="150"/>
        <end position="196"/>
    </location>
</feature>
<dbReference type="AlphaFoldDB" id="Q0D1Y2"/>
<evidence type="ECO:0000256" key="1">
    <source>
        <dbReference type="SAM" id="MobiDB-lite"/>
    </source>
</evidence>
<evidence type="ECO:0000313" key="2">
    <source>
        <dbReference type="EMBL" id="EAU38698.1"/>
    </source>
</evidence>
<dbReference type="GeneID" id="4354808"/>
<dbReference type="HOGENOM" id="CLU_041809_0_0_1"/>
<accession>Q0D1Y2</accession>
<feature type="region of interest" description="Disordered" evidence="1">
    <location>
        <begin position="1"/>
        <end position="24"/>
    </location>
</feature>
<organism evidence="2 3">
    <name type="scientific">Aspergillus terreus (strain NIH 2624 / FGSC A1156)</name>
    <dbReference type="NCBI Taxonomy" id="341663"/>
    <lineage>
        <taxon>Eukaryota</taxon>
        <taxon>Fungi</taxon>
        <taxon>Dikarya</taxon>
        <taxon>Ascomycota</taxon>
        <taxon>Pezizomycotina</taxon>
        <taxon>Eurotiomycetes</taxon>
        <taxon>Eurotiomycetidae</taxon>
        <taxon>Eurotiales</taxon>
        <taxon>Aspergillaceae</taxon>
        <taxon>Aspergillus</taxon>
        <taxon>Aspergillus subgen. Circumdati</taxon>
    </lineage>
</organism>
<dbReference type="Proteomes" id="UP000007963">
    <property type="component" value="Unassembled WGS sequence"/>
</dbReference>